<dbReference type="SMART" id="SM00912">
    <property type="entry name" value="Haemagg_act"/>
    <property type="match status" value="1"/>
</dbReference>
<dbReference type="Gene3D" id="2.160.20.10">
    <property type="entry name" value="Single-stranded right-handed beta-helix, Pectin lyase-like"/>
    <property type="match status" value="1"/>
</dbReference>
<evidence type="ECO:0000313" key="3">
    <source>
        <dbReference type="EMBL" id="KAF1685755.1"/>
    </source>
</evidence>
<dbReference type="InterPro" id="IPR008638">
    <property type="entry name" value="FhaB/CdiA-like_TPS"/>
</dbReference>
<feature type="domain" description="Filamentous haemagglutinin FhaB/tRNA nuclease CdiA-like TPS" evidence="2">
    <location>
        <begin position="86"/>
        <end position="206"/>
    </location>
</feature>
<evidence type="ECO:0000313" key="4">
    <source>
        <dbReference type="Proteomes" id="UP000462066"/>
    </source>
</evidence>
<sequence length="3087" mass="307044">MNRIYRLVFNRVLRVWQVASELVRASRGGAEAGGGVATAALRPVGFAIWVALGWVGLVAPVFAQQGRIVADPNAPRHERPTVLRAPNEVPLVNIAGPSKAGVSRNTYRQFDVGQEGAILNNSRTETSTELGGWVQGNPWLANGTARVILNEVNSADPSRLYGYVEVAGQRAEVVIANPAGIQVDGAGFINASRVTLTTGVPVVEGGVLGGYRVERGQIRVEGAGLDASRADYTDLIARSLQVNAGIWADRLQASLGAQAVGADRAPAAALQGGGAAPTFALDVGALGGMYANKIWLVGNEHGVGVRNAGQIGAQAGDLVVTVDGRLENSGGLQSLQDTRLAATGGVDNSGTLSAEGVLSVDAGAWLDNRGGTLTARHLEVDAGALRNQDGSIVQTGAQGLWLHAGTLSNRDGGRIGIVAAAPQEEAPDDPLAGGPAPEGPGPGIDDPAPEAPGSDDGSVPDVPAAPGFLRIAGTFDNDGGAIQAGGAIALEVGSGLDNHGGHLGVDRLALAHGALDNTDGELRVAGDVALALARVVNDGGLLEAGGVLALDVGALGNRGGTLVQAGTGASTLAIAGTFDNTDGTVFTQASALDLHSGALLNERGRIEHAGAAGTTLRTGQFAGRDGTVATAGALVLEAGAVDHRGAVLSAAGLTVEADSFDNGGGLVASHGALDIRTGVLGNVDGTVQQAGEGGLRIHADTVDGAGGGLVSEGALELQARTADLGGGLTQAASIVLDTGELVTAGGGVIATGDAALAITARERLDNTGGQIHGNGALRLDAGTLHNRDGLIVAAGAADSRVQVAGRLDNTGGLLATGGATELQAGELANRGGTVQAAGPLRVEVAGRLDNAGAGVLAARGGLRLEADTVVTTDGAIFNAGSGELTLRTRHLEGAGGTFASAGAFVLDSETAYLRGGSVAAERIAIAAGTLTTAYGSLTATGPEALRLDVRQALDNTHGVIAGNGVLEVSAQSLDNRGGTLSAAGAGASRVAVGGLFDNAGGTLAVAGQARVSAGEVNNRGGTLDARGALYVDAHGRLDNGGGGLLASGGGMALSANVLVNTGGTLRHAGTGHLSLVVATLESAGGTILSNGTLALDARDVDLREATTQARHIAIAADTLTTAGGTLTATGRGPLVLNASGWIDNTDGRIESNGALRLDTAHLDNAGGTIAAVGTDASTVTVAGTVDNTGGTLETGGDTTVRADELRNAGGTLRAGGSAALQVDVDGLIDNSAGGHIAAGGDLHLAADVLDNTGGAIRHSGEGTLAISADTLEGAGGTLASNGALAVSGEDVNLRGGDTSARRVTIDAGTVVTAGGVLAASGPDALVIGARQRLDNAGGRIASNGAFQLQAPVLDNRAGTIVAAGIQDSMLTAATQLDNRGGAIVAAGDTFVHAGDLSNAGGQLQAAGQARLQVTADGLLDNAAGALVAGGDMAVSAQRLDNTAGAIEHAGDGRLDIVAQVLDGRGGTLASNGDLTVQGDRTDLEGGTTLARGIVVDTGVLTTAHGLLLATGTDALSLAVRGTLDNAAGTIAGNGTLAVTAGALDNAGGSLSAAGTGSSTVEVAGRLDNAAGTVATAGHARLSAHDLDNRGGVLNAAGALQVDAGGHLDNAAGAIEAGADLRLAAARLGNAGGTIRSAGGDLRIDAAVLDGAGGVISGQGTLHLQGTHTDLGGGTTVAERIVLDTGTLVTAGGTLASTGTQAMDLTARTGLDNRGGRIASGGGLGIDAGAVDNAGGQIDAQGTLAVSASSFDNRDGRLQQEGGAGLTLSVAGALDNTGGGLIGTTGTATVQAGALDNRGGLLVSRQALALTTAGALDNRDGGLLQGDAGLALQAGGLFDNRGGTLDTRGAATVEAGSIANAGGQLLAGSQADPDSDDTPTLVVVASGDLDNRGGTIGSRAGDVQVSAATLDNGADGLLATPRDLVLDVGVLSNGGTVYADRDLRYETAAGVLDNTGRFGAGENAWIGVASIRNGLDALLQARTVDLVAGTLDLAGGQVAAQTLRMNLGTLSGTGRLYGAQWLDLDIAGDLTYGTGQFLESDGVLELTVGGTLTNLGTMQSTTALLLNAGSLVNQGVINASNADGSGLLDVHAGSVDNRAGARLEGDTVLIEAASVSNTGNIIGNRLLIEAGTLTNGRDLGTADAARAYGEGFIGAAEYLDLRVGRLSNLDAELYSGGDLVVAGRTAGTRATRVDNVSGRIQAEGGLHVGAGTIDTRRRVVEYVNRELTPEEQAAGRREVPAAEHAFYEVVYQREHDIRCSADFDCQLTFSNYRETLTPLNEVAITRASAAAQLLSGGGMTLDTGTLYNRASAIAAGGSLFINGSTAGEDAPGVFNESFAALQAWDVHASYGYQYRQCTRTLLECAFDNVYPTVGGSGSYAPGLAQRPYAPEEGRATITAGGGLSIVSGGDVGNTVVIASGGPDAVDAVAVDPASGPVDFDGPGTVPGGGGVPGPTPVGPVPFQAEAVGTIASPGAVRTALLHGLALDPLQAGWVTPAPGPDVAHVPSDATPAPVPVPGPGPAIDPTVGTPEHPLPGWVPPDNGMYARTPGEGAAFLVNTAPRFARGEQGGSDYLLDALGYDPADPHKRLGDGYYERRLVQEQVQQLTGYRTLAGVADDGDGLAQYTALMDGAAAVAGRLGLSLGAPLTSTQVAALEQDIVWLVEQEVAGERVLVPVVYLSRTTSERLGSSGGLIASGERLNVQAAGAVRNDGTLQGGQSTWLGADTLINDGTVRSARVTVTTAGDVLNRGQLSGGTVMVQAGGDYVQGSDGRLHATQDAGIQADGRIALDATEVSAGRNVVLIAGQDLGVSASRVQAGGDLTLAAGGDLDLVQRSTVTADGAMVLRADRDLSVREVTVVAGQDLTAYAGHDLTVQSGVNDPTSRIATVREGKTRVTTTVTTQTLDVQALTAGGNLALGAGHDVNLVAAELNAGGALTVSAGNDLNTTTLTTADSSHTLETRKRFRQTTTTRDETVHGTTFNAGGDIGLVAGRDVNLAAATAISDQGGVAIAAGRDVNLTSVGETHAVDQTTVTQKKKLLSTKTTTTRDRVEDTWAIGTTLSGQTVQVAAGRDLNTEAAQIAGTGDVLL</sequence>
<evidence type="ECO:0000259" key="2">
    <source>
        <dbReference type="SMART" id="SM00912"/>
    </source>
</evidence>
<dbReference type="InterPro" id="IPR011050">
    <property type="entry name" value="Pectin_lyase_fold/virulence"/>
</dbReference>
<dbReference type="InterPro" id="IPR024973">
    <property type="entry name" value="ESPR"/>
</dbReference>
<dbReference type="Proteomes" id="UP000462066">
    <property type="component" value="Unassembled WGS sequence"/>
</dbReference>
<feature type="non-terminal residue" evidence="3">
    <location>
        <position position="3087"/>
    </location>
</feature>
<dbReference type="Pfam" id="PF13018">
    <property type="entry name" value="ESPR"/>
    <property type="match status" value="1"/>
</dbReference>
<keyword evidence="4" id="KW-1185">Reference proteome</keyword>
<dbReference type="InterPro" id="IPR012334">
    <property type="entry name" value="Pectin_lyas_fold"/>
</dbReference>
<comment type="caution">
    <text evidence="3">The sequence shown here is derived from an EMBL/GenBank/DDBJ whole genome shotgun (WGS) entry which is preliminary data.</text>
</comment>
<feature type="compositionally biased region" description="Low complexity" evidence="1">
    <location>
        <begin position="425"/>
        <end position="435"/>
    </location>
</feature>
<accession>A0A7V8GLJ3</accession>
<dbReference type="EMBL" id="MWIP01000011">
    <property type="protein sequence ID" value="KAF1685755.1"/>
    <property type="molecule type" value="Genomic_DNA"/>
</dbReference>
<reference evidence="3 4" key="1">
    <citation type="submission" date="2017-10" db="EMBL/GenBank/DDBJ databases">
        <title>Whole genome sequencing of Pseudoxanthomonas broegbernensis DSM 12573(T).</title>
        <authorList>
            <person name="Kumar S."/>
            <person name="Bansal K."/>
            <person name="Kaur A."/>
            <person name="Patil P."/>
            <person name="Sharma S."/>
            <person name="Patil P.B."/>
        </authorList>
    </citation>
    <scope>NUCLEOTIDE SEQUENCE [LARGE SCALE GENOMIC DNA]</scope>
    <source>
        <strain evidence="3 4">DSM 12573</strain>
    </source>
</reference>
<dbReference type="InterPro" id="IPR008619">
    <property type="entry name" value="Filamentous_hemagglutn_rpt"/>
</dbReference>
<protein>
    <recommendedName>
        <fullName evidence="2">Filamentous haemagglutinin FhaB/tRNA nuclease CdiA-like TPS domain-containing protein</fullName>
    </recommendedName>
</protein>
<dbReference type="RefSeq" id="WP_162311586.1">
    <property type="nucleotide sequence ID" value="NZ_MWIP01000011.1"/>
</dbReference>
<dbReference type="Pfam" id="PF05594">
    <property type="entry name" value="Fil_haemagg"/>
    <property type="match status" value="21"/>
</dbReference>
<dbReference type="NCBIfam" id="TIGR01901">
    <property type="entry name" value="adhes_NPXG"/>
    <property type="match status" value="1"/>
</dbReference>
<evidence type="ECO:0000256" key="1">
    <source>
        <dbReference type="SAM" id="MobiDB-lite"/>
    </source>
</evidence>
<gene>
    <name evidence="3" type="ORF">B1992_11230</name>
</gene>
<dbReference type="Pfam" id="PF05860">
    <property type="entry name" value="TPS"/>
    <property type="match status" value="1"/>
</dbReference>
<dbReference type="InterPro" id="IPR010069">
    <property type="entry name" value="CdiA_FHA1_rpt"/>
</dbReference>
<feature type="region of interest" description="Disordered" evidence="1">
    <location>
        <begin position="425"/>
        <end position="463"/>
    </location>
</feature>
<proteinExistence type="predicted"/>
<organism evidence="3 4">
    <name type="scientific">Pseudoxanthomonas broegbernensis</name>
    <dbReference type="NCBI Taxonomy" id="83619"/>
    <lineage>
        <taxon>Bacteria</taxon>
        <taxon>Pseudomonadati</taxon>
        <taxon>Pseudomonadota</taxon>
        <taxon>Gammaproteobacteria</taxon>
        <taxon>Lysobacterales</taxon>
        <taxon>Lysobacteraceae</taxon>
        <taxon>Pseudoxanthomonas</taxon>
    </lineage>
</organism>
<name>A0A7V8GLJ3_9GAMM</name>
<dbReference type="NCBIfam" id="TIGR01731">
    <property type="entry name" value="fil_hemag_20aa"/>
    <property type="match status" value="45"/>
</dbReference>
<dbReference type="SUPFAM" id="SSF51126">
    <property type="entry name" value="Pectin lyase-like"/>
    <property type="match status" value="2"/>
</dbReference>